<evidence type="ECO:0000313" key="1">
    <source>
        <dbReference type="EMBL" id="CAL1380564.1"/>
    </source>
</evidence>
<proteinExistence type="predicted"/>
<dbReference type="AlphaFoldDB" id="A0AAV2E429"/>
<name>A0AAV2E429_9ROSI</name>
<reference evidence="1 2" key="1">
    <citation type="submission" date="2024-04" db="EMBL/GenBank/DDBJ databases">
        <authorList>
            <person name="Fracassetti M."/>
        </authorList>
    </citation>
    <scope>NUCLEOTIDE SEQUENCE [LARGE SCALE GENOMIC DNA]</scope>
</reference>
<sequence>MSKYPFDLRLFTALAAHPHFRNQRPVPLSICSAAPPRLQQATATAYQLFADESPTLPCDLLLRIQPPPWPLRLRSSQQPLFA</sequence>
<keyword evidence="2" id="KW-1185">Reference proteome</keyword>
<gene>
    <name evidence="1" type="ORF">LTRI10_LOCUS22000</name>
</gene>
<protein>
    <submittedName>
        <fullName evidence="1">Uncharacterized protein</fullName>
    </submittedName>
</protein>
<organism evidence="1 2">
    <name type="scientific">Linum trigynum</name>
    <dbReference type="NCBI Taxonomy" id="586398"/>
    <lineage>
        <taxon>Eukaryota</taxon>
        <taxon>Viridiplantae</taxon>
        <taxon>Streptophyta</taxon>
        <taxon>Embryophyta</taxon>
        <taxon>Tracheophyta</taxon>
        <taxon>Spermatophyta</taxon>
        <taxon>Magnoliopsida</taxon>
        <taxon>eudicotyledons</taxon>
        <taxon>Gunneridae</taxon>
        <taxon>Pentapetalae</taxon>
        <taxon>rosids</taxon>
        <taxon>fabids</taxon>
        <taxon>Malpighiales</taxon>
        <taxon>Linaceae</taxon>
        <taxon>Linum</taxon>
    </lineage>
</organism>
<dbReference type="EMBL" id="OZ034817">
    <property type="protein sequence ID" value="CAL1380564.1"/>
    <property type="molecule type" value="Genomic_DNA"/>
</dbReference>
<accession>A0AAV2E429</accession>
<evidence type="ECO:0000313" key="2">
    <source>
        <dbReference type="Proteomes" id="UP001497516"/>
    </source>
</evidence>
<dbReference type="Proteomes" id="UP001497516">
    <property type="component" value="Chromosome 4"/>
</dbReference>